<comment type="caution">
    <text evidence="1">The sequence shown here is derived from an EMBL/GenBank/DDBJ whole genome shotgun (WGS) entry which is preliminary data.</text>
</comment>
<proteinExistence type="predicted"/>
<evidence type="ECO:0000313" key="2">
    <source>
        <dbReference type="Proteomes" id="UP000193411"/>
    </source>
</evidence>
<dbReference type="EMBL" id="MCFL01000113">
    <property type="protein sequence ID" value="ORZ29974.1"/>
    <property type="molecule type" value="Genomic_DNA"/>
</dbReference>
<accession>A0A1Y2H7J9</accession>
<dbReference type="Proteomes" id="UP000193411">
    <property type="component" value="Unassembled WGS sequence"/>
</dbReference>
<evidence type="ECO:0000313" key="1">
    <source>
        <dbReference type="EMBL" id="ORZ29974.1"/>
    </source>
</evidence>
<gene>
    <name evidence="1" type="ORF">BCR44DRAFT_1029756</name>
</gene>
<protein>
    <submittedName>
        <fullName evidence="1">Uncharacterized protein</fullName>
    </submittedName>
</protein>
<sequence>MAHSVSPDNPQHRASISFLFDTQSTPSPCPASSRLTRTVRAPPYMLPCALILPPRHPRLLPCWRLPPQALLRPRRPPPPPANCFSTLPPVKRPHTMVRSLPRCIIVHCGCCCRRLCSSCRCRSSDSRLWTLVVARCACARSSRWTGVLRDDAILARDARKDSTGSAAERAHVARQGGRVDFACYKCRPVGQSVKK</sequence>
<reference evidence="1 2" key="1">
    <citation type="submission" date="2016-07" db="EMBL/GenBank/DDBJ databases">
        <title>Pervasive Adenine N6-methylation of Active Genes in Fungi.</title>
        <authorList>
            <consortium name="DOE Joint Genome Institute"/>
            <person name="Mondo S.J."/>
            <person name="Dannebaum R.O."/>
            <person name="Kuo R.C."/>
            <person name="Labutti K."/>
            <person name="Haridas S."/>
            <person name="Kuo A."/>
            <person name="Salamov A."/>
            <person name="Ahrendt S.R."/>
            <person name="Lipzen A."/>
            <person name="Sullivan W."/>
            <person name="Andreopoulos W.B."/>
            <person name="Clum A."/>
            <person name="Lindquist E."/>
            <person name="Daum C."/>
            <person name="Ramamoorthy G.K."/>
            <person name="Gryganskyi A."/>
            <person name="Culley D."/>
            <person name="Magnuson J.K."/>
            <person name="James T.Y."/>
            <person name="O'Malley M.A."/>
            <person name="Stajich J.E."/>
            <person name="Spatafora J.W."/>
            <person name="Visel A."/>
            <person name="Grigoriev I.V."/>
        </authorList>
    </citation>
    <scope>NUCLEOTIDE SEQUENCE [LARGE SCALE GENOMIC DNA]</scope>
    <source>
        <strain evidence="1 2">PL171</strain>
    </source>
</reference>
<dbReference type="AlphaFoldDB" id="A0A1Y2H7J9"/>
<keyword evidence="2" id="KW-1185">Reference proteome</keyword>
<name>A0A1Y2H7J9_9FUNG</name>
<organism evidence="1 2">
    <name type="scientific">Catenaria anguillulae PL171</name>
    <dbReference type="NCBI Taxonomy" id="765915"/>
    <lineage>
        <taxon>Eukaryota</taxon>
        <taxon>Fungi</taxon>
        <taxon>Fungi incertae sedis</taxon>
        <taxon>Blastocladiomycota</taxon>
        <taxon>Blastocladiomycetes</taxon>
        <taxon>Blastocladiales</taxon>
        <taxon>Catenariaceae</taxon>
        <taxon>Catenaria</taxon>
    </lineage>
</organism>